<organism evidence="1 2">
    <name type="scientific">Pontibacillus yanchengensis Y32</name>
    <dbReference type="NCBI Taxonomy" id="1385514"/>
    <lineage>
        <taxon>Bacteria</taxon>
        <taxon>Bacillati</taxon>
        <taxon>Bacillota</taxon>
        <taxon>Bacilli</taxon>
        <taxon>Bacillales</taxon>
        <taxon>Bacillaceae</taxon>
        <taxon>Pontibacillus</taxon>
    </lineage>
</organism>
<dbReference type="AlphaFoldDB" id="A0A0A2TS59"/>
<reference evidence="1 2" key="1">
    <citation type="journal article" date="2015" name="Stand. Genomic Sci.">
        <title>High quality draft genome sequence of the moderately halophilic bacterium Pontibacillus yanchengensis Y32(T) and comparison among Pontibacillus genomes.</title>
        <authorList>
            <person name="Huang J."/>
            <person name="Qiao Z.X."/>
            <person name="Tang J.W."/>
            <person name="Wang G."/>
        </authorList>
    </citation>
    <scope>NUCLEOTIDE SEQUENCE [LARGE SCALE GENOMIC DNA]</scope>
    <source>
        <strain evidence="1 2">Y32</strain>
    </source>
</reference>
<protein>
    <submittedName>
        <fullName evidence="1">Uncharacterized protein</fullName>
    </submittedName>
</protein>
<evidence type="ECO:0000313" key="1">
    <source>
        <dbReference type="EMBL" id="KGP72105.1"/>
    </source>
</evidence>
<evidence type="ECO:0000313" key="2">
    <source>
        <dbReference type="Proteomes" id="UP000030147"/>
    </source>
</evidence>
<sequence>MDGRGKWVGRSYFGKVAPKSEFSLQILKSRSYIQKLAPKIENSLQPPCLPLSQIISNPSLPHNASLIE</sequence>
<name>A0A0A2TS59_9BACI</name>
<dbReference type="EMBL" id="AVBF01000038">
    <property type="protein sequence ID" value="KGP72105.1"/>
    <property type="molecule type" value="Genomic_DNA"/>
</dbReference>
<dbReference type="STRING" id="1385514.N782_14135"/>
<comment type="caution">
    <text evidence="1">The sequence shown here is derived from an EMBL/GenBank/DDBJ whole genome shotgun (WGS) entry which is preliminary data.</text>
</comment>
<gene>
    <name evidence="1" type="ORF">N782_14135</name>
</gene>
<proteinExistence type="predicted"/>
<accession>A0A0A2TS59</accession>
<keyword evidence="2" id="KW-1185">Reference proteome</keyword>
<dbReference type="Proteomes" id="UP000030147">
    <property type="component" value="Unassembled WGS sequence"/>
</dbReference>